<dbReference type="SUPFAM" id="SSF55120">
    <property type="entry name" value="Pseudouridine synthase"/>
    <property type="match status" value="1"/>
</dbReference>
<dbReference type="HAMAP" id="MF_00171">
    <property type="entry name" value="TruA"/>
    <property type="match status" value="1"/>
</dbReference>
<dbReference type="CDD" id="cd02570">
    <property type="entry name" value="PseudoU_synth_EcTruA"/>
    <property type="match status" value="1"/>
</dbReference>
<dbReference type="InterPro" id="IPR020097">
    <property type="entry name" value="PsdUridine_synth_TruA_a/b_dom"/>
</dbReference>
<dbReference type="PANTHER" id="PTHR11142">
    <property type="entry name" value="PSEUDOURIDYLATE SYNTHASE"/>
    <property type="match status" value="1"/>
</dbReference>
<name>A0A8J6NF98_9BACT</name>
<dbReference type="Proteomes" id="UP000614424">
    <property type="component" value="Unassembled WGS sequence"/>
</dbReference>
<dbReference type="InterPro" id="IPR020103">
    <property type="entry name" value="PsdUridine_synth_cat_dom_sf"/>
</dbReference>
<gene>
    <name evidence="4 9" type="primary">truA</name>
    <name evidence="9" type="ORF">H8E41_13750</name>
</gene>
<dbReference type="AlphaFoldDB" id="A0A8J6NF98"/>
<dbReference type="Gene3D" id="3.30.70.660">
    <property type="entry name" value="Pseudouridine synthase I, catalytic domain, C-terminal subdomain"/>
    <property type="match status" value="1"/>
</dbReference>
<reference evidence="9 10" key="1">
    <citation type="submission" date="2020-08" db="EMBL/GenBank/DDBJ databases">
        <title>Bridging the membrane lipid divide: bacteria of the FCB group superphylum have the potential to synthesize archaeal ether lipids.</title>
        <authorList>
            <person name="Villanueva L."/>
            <person name="Von Meijenfeldt F.A.B."/>
            <person name="Westbye A.B."/>
            <person name="Yadav S."/>
            <person name="Hopmans E.C."/>
            <person name="Dutilh B.E."/>
            <person name="Sinninghe Damste J.S."/>
        </authorList>
    </citation>
    <scope>NUCLEOTIDE SEQUENCE [LARGE SCALE GENOMIC DNA]</scope>
    <source>
        <strain evidence="9">NIOZ-UU47</strain>
    </source>
</reference>
<feature type="active site" description="Nucleophile" evidence="4 5">
    <location>
        <position position="52"/>
    </location>
</feature>
<dbReference type="Pfam" id="PF01416">
    <property type="entry name" value="PseudoU_synth_1"/>
    <property type="match status" value="2"/>
</dbReference>
<dbReference type="GO" id="GO:0003723">
    <property type="term" value="F:RNA binding"/>
    <property type="evidence" value="ECO:0007669"/>
    <property type="project" value="InterPro"/>
</dbReference>
<feature type="domain" description="Pseudouridine synthase I TruA alpha/beta" evidence="8">
    <location>
        <begin position="9"/>
        <end position="102"/>
    </location>
</feature>
<dbReference type="GO" id="GO:0160147">
    <property type="term" value="F:tRNA pseudouridine(38-40) synthase activity"/>
    <property type="evidence" value="ECO:0007669"/>
    <property type="project" value="UniProtKB-EC"/>
</dbReference>
<dbReference type="FunFam" id="3.30.70.580:FF:000001">
    <property type="entry name" value="tRNA pseudouridine synthase A"/>
    <property type="match status" value="1"/>
</dbReference>
<dbReference type="InterPro" id="IPR001406">
    <property type="entry name" value="PsdUridine_synth_TruA"/>
</dbReference>
<dbReference type="GO" id="GO:0031119">
    <property type="term" value="P:tRNA pseudouridine synthesis"/>
    <property type="evidence" value="ECO:0007669"/>
    <property type="project" value="UniProtKB-UniRule"/>
</dbReference>
<sequence>MRNIKLTISYDGTEFAGWQRQPDAVTIQGEIEKKLKVMTSEDNLVHGAGRTDAGVHAFAMSAHFGTASAIPVDAFNRGLNSLLPASIRIIHVEEVASSFHARIDASVKVYRYCFTTAKICIPTRRLYCTHCPGMHSFEQIRQALSLVRGVHDFSSFEAVGSRDLTRDGGRGAVREIFYTAFNCLDENNSEWYIDIGGDGFLRKMVRNIVGTLFEVGYDRLSVNGFATVLKAEDRSLAGPTAPACGLFLKKVYYEKPSDIASFSL</sequence>
<dbReference type="NCBIfam" id="TIGR00071">
    <property type="entry name" value="hisT_truA"/>
    <property type="match status" value="1"/>
</dbReference>
<dbReference type="EC" id="5.4.99.12" evidence="4"/>
<evidence type="ECO:0000313" key="10">
    <source>
        <dbReference type="Proteomes" id="UP000614424"/>
    </source>
</evidence>
<dbReference type="InterPro" id="IPR020094">
    <property type="entry name" value="TruA/RsuA/RluB/E/F_N"/>
</dbReference>
<feature type="binding site" evidence="4 6">
    <location>
        <position position="110"/>
    </location>
    <ligand>
        <name>substrate</name>
    </ligand>
</feature>
<comment type="similarity">
    <text evidence="1 4 7">Belongs to the tRNA pseudouridine synthase TruA family.</text>
</comment>
<keyword evidence="3 4" id="KW-0413">Isomerase</keyword>
<evidence type="ECO:0000256" key="3">
    <source>
        <dbReference type="ARBA" id="ARBA00023235"/>
    </source>
</evidence>
<comment type="function">
    <text evidence="4">Formation of pseudouridine at positions 38, 39 and 40 in the anticodon stem and loop of transfer RNAs.</text>
</comment>
<organism evidence="9 10">
    <name type="scientific">Candidatus Desulfobia pelagia</name>
    <dbReference type="NCBI Taxonomy" id="2841692"/>
    <lineage>
        <taxon>Bacteria</taxon>
        <taxon>Pseudomonadati</taxon>
        <taxon>Thermodesulfobacteriota</taxon>
        <taxon>Desulfobulbia</taxon>
        <taxon>Desulfobulbales</taxon>
        <taxon>Desulfobulbaceae</taxon>
        <taxon>Candidatus Desulfobia</taxon>
    </lineage>
</organism>
<evidence type="ECO:0000313" key="9">
    <source>
        <dbReference type="EMBL" id="MBC8318959.1"/>
    </source>
</evidence>
<comment type="subunit">
    <text evidence="4">Homodimer.</text>
</comment>
<protein>
    <recommendedName>
        <fullName evidence="4">tRNA pseudouridine synthase A</fullName>
        <ecNumber evidence="4">5.4.99.12</ecNumber>
    </recommendedName>
    <alternativeName>
        <fullName evidence="4">tRNA pseudouridine(38-40) synthase</fullName>
    </alternativeName>
    <alternativeName>
        <fullName evidence="4">tRNA pseudouridylate synthase I</fullName>
    </alternativeName>
    <alternativeName>
        <fullName evidence="4">tRNA-uridine isomerase I</fullName>
    </alternativeName>
</protein>
<evidence type="ECO:0000256" key="1">
    <source>
        <dbReference type="ARBA" id="ARBA00009375"/>
    </source>
</evidence>
<comment type="catalytic activity">
    <reaction evidence="4 7">
        <text>uridine(38/39/40) in tRNA = pseudouridine(38/39/40) in tRNA</text>
        <dbReference type="Rhea" id="RHEA:22376"/>
        <dbReference type="Rhea" id="RHEA-COMP:10085"/>
        <dbReference type="Rhea" id="RHEA-COMP:10087"/>
        <dbReference type="ChEBI" id="CHEBI:65314"/>
        <dbReference type="ChEBI" id="CHEBI:65315"/>
        <dbReference type="EC" id="5.4.99.12"/>
    </reaction>
</comment>
<keyword evidence="2 4" id="KW-0819">tRNA processing</keyword>
<accession>A0A8J6NF98</accession>
<feature type="domain" description="Pseudouridine synthase I TruA alpha/beta" evidence="8">
    <location>
        <begin position="147"/>
        <end position="254"/>
    </location>
</feature>
<dbReference type="EMBL" id="JACNJZ010000204">
    <property type="protein sequence ID" value="MBC8318959.1"/>
    <property type="molecule type" value="Genomic_DNA"/>
</dbReference>
<dbReference type="PANTHER" id="PTHR11142:SF0">
    <property type="entry name" value="TRNA PSEUDOURIDINE SYNTHASE-LIKE 1"/>
    <property type="match status" value="1"/>
</dbReference>
<dbReference type="PIRSF" id="PIRSF001430">
    <property type="entry name" value="tRNA_psdUrid_synth"/>
    <property type="match status" value="1"/>
</dbReference>
<evidence type="ECO:0000256" key="4">
    <source>
        <dbReference type="HAMAP-Rule" id="MF_00171"/>
    </source>
</evidence>
<dbReference type="InterPro" id="IPR020095">
    <property type="entry name" value="PsdUridine_synth_TruA_C"/>
</dbReference>
<proteinExistence type="inferred from homology"/>
<evidence type="ECO:0000256" key="7">
    <source>
        <dbReference type="RuleBase" id="RU003792"/>
    </source>
</evidence>
<comment type="caution">
    <text evidence="4">Lacks conserved residue(s) required for the propagation of feature annotation.</text>
</comment>
<dbReference type="Gene3D" id="3.30.70.580">
    <property type="entry name" value="Pseudouridine synthase I, catalytic domain, N-terminal subdomain"/>
    <property type="match status" value="1"/>
</dbReference>
<evidence type="ECO:0000256" key="2">
    <source>
        <dbReference type="ARBA" id="ARBA00022694"/>
    </source>
</evidence>
<evidence type="ECO:0000256" key="6">
    <source>
        <dbReference type="PIRSR" id="PIRSR001430-2"/>
    </source>
</evidence>
<comment type="caution">
    <text evidence="9">The sequence shown here is derived from an EMBL/GenBank/DDBJ whole genome shotgun (WGS) entry which is preliminary data.</text>
</comment>
<evidence type="ECO:0000259" key="8">
    <source>
        <dbReference type="Pfam" id="PF01416"/>
    </source>
</evidence>
<evidence type="ECO:0000256" key="5">
    <source>
        <dbReference type="PIRSR" id="PIRSR001430-1"/>
    </source>
</evidence>